<evidence type="ECO:0000256" key="6">
    <source>
        <dbReference type="ARBA" id="ARBA00023004"/>
    </source>
</evidence>
<dbReference type="InterPro" id="IPR050364">
    <property type="entry name" value="Cytochrome_P450_fung"/>
</dbReference>
<keyword evidence="5" id="KW-0560">Oxidoreductase</keyword>
<dbReference type="STRING" id="109264.A0A1F8A6B8"/>
<sequence>MTSDDRHEIEEIEGVFAKTLSAVHAIPNLLVEVFPILNYLPKRLARWKQTGDTIHNKAVAIFTEKAKAAQADHTWNWAKVIFALKEAQQLPLTELSYIIRILYEVTLETTVKTLEVFILAGALHPAAVKRAQEELDEMVGQDRMPTSEDLPTLPYTAGIPKGATVVANHWSLEFDDKIFEDPYDFQPERWLQNPNLPRNAFEFGRRSCSGEHLTRDSLFIIISRVIWGDNIVRPHDDDTQEGIDPWAMADGVTSGPMPFRVSFQVLSPKHQCVIEKEWMPSEKDTAEFLVSIKERMENQAA</sequence>
<keyword evidence="3 8" id="KW-0349">Heme</keyword>
<evidence type="ECO:0000256" key="2">
    <source>
        <dbReference type="ARBA" id="ARBA00010617"/>
    </source>
</evidence>
<dbReference type="RefSeq" id="XP_022390993.1">
    <property type="nucleotide sequence ID" value="XM_022530972.1"/>
</dbReference>
<evidence type="ECO:0000256" key="7">
    <source>
        <dbReference type="ARBA" id="ARBA00023033"/>
    </source>
</evidence>
<evidence type="ECO:0008006" key="11">
    <source>
        <dbReference type="Google" id="ProtNLM"/>
    </source>
</evidence>
<keyword evidence="7" id="KW-0503">Monooxygenase</keyword>
<evidence type="ECO:0000256" key="1">
    <source>
        <dbReference type="ARBA" id="ARBA00001971"/>
    </source>
</evidence>
<dbReference type="Pfam" id="PF00067">
    <property type="entry name" value="p450"/>
    <property type="match status" value="2"/>
</dbReference>
<name>A0A1F8A6B8_9EURO</name>
<dbReference type="GO" id="GO:0020037">
    <property type="term" value="F:heme binding"/>
    <property type="evidence" value="ECO:0007669"/>
    <property type="project" value="InterPro"/>
</dbReference>
<dbReference type="InterPro" id="IPR002401">
    <property type="entry name" value="Cyt_P450_E_grp-I"/>
</dbReference>
<dbReference type="SUPFAM" id="SSF48264">
    <property type="entry name" value="Cytochrome P450"/>
    <property type="match status" value="1"/>
</dbReference>
<dbReference type="AlphaFoldDB" id="A0A1F8A6B8"/>
<protein>
    <recommendedName>
        <fullName evidence="11">Cytochrome P450</fullName>
    </recommendedName>
</protein>
<dbReference type="GO" id="GO:0005506">
    <property type="term" value="F:iron ion binding"/>
    <property type="evidence" value="ECO:0007669"/>
    <property type="project" value="InterPro"/>
</dbReference>
<dbReference type="InterPro" id="IPR001128">
    <property type="entry name" value="Cyt_P450"/>
</dbReference>
<dbReference type="GO" id="GO:0004497">
    <property type="term" value="F:monooxygenase activity"/>
    <property type="evidence" value="ECO:0007669"/>
    <property type="project" value="UniProtKB-KW"/>
</dbReference>
<dbReference type="OrthoDB" id="1470350at2759"/>
<reference evidence="9 10" key="1">
    <citation type="journal article" date="2016" name="Genome Biol. Evol.">
        <title>Draft genome sequence of an aflatoxigenic Aspergillus species, A. bombycis.</title>
        <authorList>
            <person name="Moore G.G."/>
            <person name="Mack B.M."/>
            <person name="Beltz S.B."/>
            <person name="Gilbert M.K."/>
        </authorList>
    </citation>
    <scope>NUCLEOTIDE SEQUENCE [LARGE SCALE GENOMIC DNA]</scope>
    <source>
        <strain evidence="10">NRRL 26010</strain>
    </source>
</reference>
<dbReference type="EMBL" id="LYCR01000024">
    <property type="protein sequence ID" value="OGM47276.1"/>
    <property type="molecule type" value="Genomic_DNA"/>
</dbReference>
<keyword evidence="6 8" id="KW-0408">Iron</keyword>
<dbReference type="InterPro" id="IPR036396">
    <property type="entry name" value="Cyt_P450_sf"/>
</dbReference>
<gene>
    <name evidence="9" type="ORF">ABOM_003842</name>
</gene>
<keyword evidence="10" id="KW-1185">Reference proteome</keyword>
<evidence type="ECO:0000313" key="10">
    <source>
        <dbReference type="Proteomes" id="UP000179179"/>
    </source>
</evidence>
<comment type="similarity">
    <text evidence="2">Belongs to the cytochrome P450 family.</text>
</comment>
<proteinExistence type="inferred from homology"/>
<evidence type="ECO:0000256" key="8">
    <source>
        <dbReference type="PIRSR" id="PIRSR602401-1"/>
    </source>
</evidence>
<dbReference type="Gene3D" id="1.10.630.10">
    <property type="entry name" value="Cytochrome P450"/>
    <property type="match status" value="2"/>
</dbReference>
<feature type="binding site" description="axial binding residue" evidence="8">
    <location>
        <position position="208"/>
    </location>
    <ligand>
        <name>heme</name>
        <dbReference type="ChEBI" id="CHEBI:30413"/>
    </ligand>
    <ligandPart>
        <name>Fe</name>
        <dbReference type="ChEBI" id="CHEBI:18248"/>
    </ligandPart>
</feature>
<comment type="caution">
    <text evidence="9">The sequence shown here is derived from an EMBL/GenBank/DDBJ whole genome shotgun (WGS) entry which is preliminary data.</text>
</comment>
<dbReference type="PRINTS" id="PR00463">
    <property type="entry name" value="EP450I"/>
</dbReference>
<keyword evidence="4 8" id="KW-0479">Metal-binding</keyword>
<dbReference type="GeneID" id="34447232"/>
<evidence type="ECO:0000313" key="9">
    <source>
        <dbReference type="EMBL" id="OGM47276.1"/>
    </source>
</evidence>
<dbReference type="PANTHER" id="PTHR46300:SF1">
    <property type="entry name" value="P450, PUTATIVE (EUROFUNG)-RELATED"/>
    <property type="match status" value="1"/>
</dbReference>
<evidence type="ECO:0000256" key="3">
    <source>
        <dbReference type="ARBA" id="ARBA00022617"/>
    </source>
</evidence>
<dbReference type="PANTHER" id="PTHR46300">
    <property type="entry name" value="P450, PUTATIVE (EUROFUNG)-RELATED-RELATED"/>
    <property type="match status" value="1"/>
</dbReference>
<comment type="cofactor">
    <cofactor evidence="1 8">
        <name>heme</name>
        <dbReference type="ChEBI" id="CHEBI:30413"/>
    </cofactor>
</comment>
<evidence type="ECO:0000256" key="4">
    <source>
        <dbReference type="ARBA" id="ARBA00022723"/>
    </source>
</evidence>
<dbReference type="Proteomes" id="UP000179179">
    <property type="component" value="Unassembled WGS sequence"/>
</dbReference>
<organism evidence="9 10">
    <name type="scientific">Aspergillus bombycis</name>
    <dbReference type="NCBI Taxonomy" id="109264"/>
    <lineage>
        <taxon>Eukaryota</taxon>
        <taxon>Fungi</taxon>
        <taxon>Dikarya</taxon>
        <taxon>Ascomycota</taxon>
        <taxon>Pezizomycotina</taxon>
        <taxon>Eurotiomycetes</taxon>
        <taxon>Eurotiomycetidae</taxon>
        <taxon>Eurotiales</taxon>
        <taxon>Aspergillaceae</taxon>
        <taxon>Aspergillus</taxon>
    </lineage>
</organism>
<accession>A0A1F8A6B8</accession>
<dbReference type="GO" id="GO:0016705">
    <property type="term" value="F:oxidoreductase activity, acting on paired donors, with incorporation or reduction of molecular oxygen"/>
    <property type="evidence" value="ECO:0007669"/>
    <property type="project" value="InterPro"/>
</dbReference>
<evidence type="ECO:0000256" key="5">
    <source>
        <dbReference type="ARBA" id="ARBA00023002"/>
    </source>
</evidence>